<dbReference type="Gene3D" id="3.40.50.12690">
    <property type="match status" value="1"/>
</dbReference>
<evidence type="ECO:0000256" key="2">
    <source>
        <dbReference type="ARBA" id="ARBA00022771"/>
    </source>
</evidence>
<accession>A0AAN9VZP0</accession>
<evidence type="ECO:0000256" key="1">
    <source>
        <dbReference type="ARBA" id="ARBA00022723"/>
    </source>
</evidence>
<keyword evidence="1" id="KW-0479">Metal-binding</keyword>
<protein>
    <recommendedName>
        <fullName evidence="6">PHD-type domain-containing protein</fullName>
    </recommendedName>
</protein>
<keyword evidence="5" id="KW-0175">Coiled coil</keyword>
<gene>
    <name evidence="7" type="ORF">R5R35_013104</name>
</gene>
<name>A0AAN9VZP0_9ORTH</name>
<sequence length="215" mass="23326">MGSYLQEYRARIGAWAGRLSSCAARAYHGPATWRGDGALGAVSLSATVIAILLVIGGIEQNPGPVASAASACEKIIRIVCRGCGKNLSSGWRCGSCGDWFHKTCGNVKRGNVEGWVCPKCKVNYVQRLEEELRSARREIADLKVANKALNEQLTELRDKTDTPSVPQPVDESARGSCLILGDSIVRHVAKQDNKLRVECLPGIRTEQLKRFCGKS</sequence>
<dbReference type="PROSITE" id="PS01359">
    <property type="entry name" value="ZF_PHD_1"/>
    <property type="match status" value="1"/>
</dbReference>
<dbReference type="InterPro" id="IPR011011">
    <property type="entry name" value="Znf_FYVE_PHD"/>
</dbReference>
<dbReference type="EMBL" id="JAZDUA010000001">
    <property type="protein sequence ID" value="KAK7874525.1"/>
    <property type="molecule type" value="Genomic_DNA"/>
</dbReference>
<dbReference type="SUPFAM" id="SSF57903">
    <property type="entry name" value="FYVE/PHD zinc finger"/>
    <property type="match status" value="1"/>
</dbReference>
<evidence type="ECO:0000256" key="3">
    <source>
        <dbReference type="ARBA" id="ARBA00022833"/>
    </source>
</evidence>
<comment type="caution">
    <text evidence="7">The sequence shown here is derived from an EMBL/GenBank/DDBJ whole genome shotgun (WGS) entry which is preliminary data.</text>
</comment>
<proteinExistence type="predicted"/>
<dbReference type="InterPro" id="IPR019787">
    <property type="entry name" value="Znf_PHD-finger"/>
</dbReference>
<dbReference type="Proteomes" id="UP001378592">
    <property type="component" value="Unassembled WGS sequence"/>
</dbReference>
<keyword evidence="2 4" id="KW-0863">Zinc-finger</keyword>
<dbReference type="InterPro" id="IPR013083">
    <property type="entry name" value="Znf_RING/FYVE/PHD"/>
</dbReference>
<dbReference type="Gene3D" id="3.30.40.10">
    <property type="entry name" value="Zinc/RING finger domain, C3HC4 (zinc finger)"/>
    <property type="match status" value="1"/>
</dbReference>
<keyword evidence="8" id="KW-1185">Reference proteome</keyword>
<dbReference type="InterPro" id="IPR019786">
    <property type="entry name" value="Zinc_finger_PHD-type_CS"/>
</dbReference>
<dbReference type="GO" id="GO:0008270">
    <property type="term" value="F:zinc ion binding"/>
    <property type="evidence" value="ECO:0007669"/>
    <property type="project" value="UniProtKB-KW"/>
</dbReference>
<reference evidence="7 8" key="1">
    <citation type="submission" date="2024-03" db="EMBL/GenBank/DDBJ databases">
        <title>The genome assembly and annotation of the cricket Gryllus longicercus Weissman &amp; Gray.</title>
        <authorList>
            <person name="Szrajer S."/>
            <person name="Gray D."/>
            <person name="Ylla G."/>
        </authorList>
    </citation>
    <scope>NUCLEOTIDE SEQUENCE [LARGE SCALE GENOMIC DNA]</scope>
    <source>
        <strain evidence="7">DAG 2021-001</strain>
        <tissue evidence="7">Whole body minus gut</tissue>
    </source>
</reference>
<dbReference type="PROSITE" id="PS50016">
    <property type="entry name" value="ZF_PHD_2"/>
    <property type="match status" value="1"/>
</dbReference>
<feature type="coiled-coil region" evidence="5">
    <location>
        <begin position="125"/>
        <end position="159"/>
    </location>
</feature>
<organism evidence="7 8">
    <name type="scientific">Gryllus longicercus</name>
    <dbReference type="NCBI Taxonomy" id="2509291"/>
    <lineage>
        <taxon>Eukaryota</taxon>
        <taxon>Metazoa</taxon>
        <taxon>Ecdysozoa</taxon>
        <taxon>Arthropoda</taxon>
        <taxon>Hexapoda</taxon>
        <taxon>Insecta</taxon>
        <taxon>Pterygota</taxon>
        <taxon>Neoptera</taxon>
        <taxon>Polyneoptera</taxon>
        <taxon>Orthoptera</taxon>
        <taxon>Ensifera</taxon>
        <taxon>Gryllidea</taxon>
        <taxon>Grylloidea</taxon>
        <taxon>Gryllidae</taxon>
        <taxon>Gryllinae</taxon>
        <taxon>Gryllus</taxon>
    </lineage>
</organism>
<evidence type="ECO:0000259" key="6">
    <source>
        <dbReference type="PROSITE" id="PS50016"/>
    </source>
</evidence>
<feature type="domain" description="PHD-type" evidence="6">
    <location>
        <begin position="77"/>
        <end position="123"/>
    </location>
</feature>
<evidence type="ECO:0000313" key="8">
    <source>
        <dbReference type="Proteomes" id="UP001378592"/>
    </source>
</evidence>
<evidence type="ECO:0000256" key="4">
    <source>
        <dbReference type="PROSITE-ProRule" id="PRU00146"/>
    </source>
</evidence>
<evidence type="ECO:0000256" key="5">
    <source>
        <dbReference type="SAM" id="Coils"/>
    </source>
</evidence>
<dbReference type="AlphaFoldDB" id="A0AAN9VZP0"/>
<evidence type="ECO:0000313" key="7">
    <source>
        <dbReference type="EMBL" id="KAK7874525.1"/>
    </source>
</evidence>
<keyword evidence="3" id="KW-0862">Zinc</keyword>